<organism evidence="2 3">
    <name type="scientific">Nocardiopsis composta</name>
    <dbReference type="NCBI Taxonomy" id="157465"/>
    <lineage>
        <taxon>Bacteria</taxon>
        <taxon>Bacillati</taxon>
        <taxon>Actinomycetota</taxon>
        <taxon>Actinomycetes</taxon>
        <taxon>Streptosporangiales</taxon>
        <taxon>Nocardiopsidaceae</taxon>
        <taxon>Nocardiopsis</taxon>
    </lineage>
</organism>
<comment type="caution">
    <text evidence="2">The sequence shown here is derived from an EMBL/GenBank/DDBJ whole genome shotgun (WGS) entry which is preliminary data.</text>
</comment>
<gene>
    <name evidence="2" type="ORF">HDA36_000927</name>
</gene>
<reference evidence="2 3" key="1">
    <citation type="submission" date="2020-08" db="EMBL/GenBank/DDBJ databases">
        <title>Sequencing the genomes of 1000 actinobacteria strains.</title>
        <authorList>
            <person name="Klenk H.-P."/>
        </authorList>
    </citation>
    <scope>NUCLEOTIDE SEQUENCE [LARGE SCALE GENOMIC DNA]</scope>
    <source>
        <strain evidence="2 3">DSM 44551</strain>
    </source>
</reference>
<accession>A0A7W8QI11</accession>
<dbReference type="InterPro" id="IPR043917">
    <property type="entry name" value="DUF5753"/>
</dbReference>
<evidence type="ECO:0000313" key="3">
    <source>
        <dbReference type="Proteomes" id="UP000572635"/>
    </source>
</evidence>
<name>A0A7W8QI11_9ACTN</name>
<dbReference type="Pfam" id="PF19054">
    <property type="entry name" value="DUF5753"/>
    <property type="match status" value="1"/>
</dbReference>
<protein>
    <recommendedName>
        <fullName evidence="1">DUF5753 domain-containing protein</fullName>
    </recommendedName>
</protein>
<keyword evidence="3" id="KW-1185">Reference proteome</keyword>
<evidence type="ECO:0000313" key="2">
    <source>
        <dbReference type="EMBL" id="MBB5430843.1"/>
    </source>
</evidence>
<sequence>MFPGLLQCREYSYVLIRQGRPDDTEDEIEERVQARLERAKILDSNRPPRFQAVIDETVLRRPLGGPRVLAEQLRHLLVMCDHPRVSVSVLESSEEAHPGLDGGFMLITDREGQVIAFREDKVAGHPADDAETIGVYSRIAQELATRAMQPAASRRLIADLLAGWQS</sequence>
<dbReference type="EMBL" id="JACHDB010000001">
    <property type="protein sequence ID" value="MBB5430843.1"/>
    <property type="molecule type" value="Genomic_DNA"/>
</dbReference>
<dbReference type="Proteomes" id="UP000572635">
    <property type="component" value="Unassembled WGS sequence"/>
</dbReference>
<feature type="domain" description="DUF5753" evidence="1">
    <location>
        <begin position="2"/>
        <end position="158"/>
    </location>
</feature>
<dbReference type="AlphaFoldDB" id="A0A7W8QI11"/>
<proteinExistence type="predicted"/>
<evidence type="ECO:0000259" key="1">
    <source>
        <dbReference type="Pfam" id="PF19054"/>
    </source>
</evidence>